<dbReference type="SUPFAM" id="SSF52833">
    <property type="entry name" value="Thioredoxin-like"/>
    <property type="match status" value="2"/>
</dbReference>
<evidence type="ECO:0000313" key="3">
    <source>
        <dbReference type="Proteomes" id="UP000694867"/>
    </source>
</evidence>
<protein>
    <submittedName>
        <fullName evidence="4">Thioredoxin domain-containing protein 11-like</fullName>
    </submittedName>
</protein>
<dbReference type="InterPro" id="IPR013766">
    <property type="entry name" value="Thioredoxin_domain"/>
</dbReference>
<dbReference type="AlphaFoldDB" id="A0AAJ7L575"/>
<evidence type="ECO:0000259" key="2">
    <source>
        <dbReference type="Pfam" id="PF00085"/>
    </source>
</evidence>
<dbReference type="PANTHER" id="PTHR46497:SF1">
    <property type="entry name" value="THIOREDOXIN DOMAIN-CONTAINING PROTEIN 11"/>
    <property type="match status" value="1"/>
</dbReference>
<dbReference type="PANTHER" id="PTHR46497">
    <property type="entry name" value="THIOREDOXIN DOMAIN-CONTAINING PROTEIN 11"/>
    <property type="match status" value="1"/>
</dbReference>
<dbReference type="RefSeq" id="XP_018494777.1">
    <property type="nucleotide sequence ID" value="XM_018639261.2"/>
</dbReference>
<dbReference type="Proteomes" id="UP000694867">
    <property type="component" value="Unplaced"/>
</dbReference>
<proteinExistence type="predicted"/>
<keyword evidence="3" id="KW-1185">Reference proteome</keyword>
<dbReference type="GeneID" id="108864172"/>
<dbReference type="Gene3D" id="3.40.30.10">
    <property type="entry name" value="Glutaredoxin"/>
    <property type="match status" value="2"/>
</dbReference>
<organism evidence="3 4">
    <name type="scientific">Galendromus occidentalis</name>
    <name type="common">western predatory mite</name>
    <dbReference type="NCBI Taxonomy" id="34638"/>
    <lineage>
        <taxon>Eukaryota</taxon>
        <taxon>Metazoa</taxon>
        <taxon>Ecdysozoa</taxon>
        <taxon>Arthropoda</taxon>
        <taxon>Chelicerata</taxon>
        <taxon>Arachnida</taxon>
        <taxon>Acari</taxon>
        <taxon>Parasitiformes</taxon>
        <taxon>Mesostigmata</taxon>
        <taxon>Gamasina</taxon>
        <taxon>Phytoseioidea</taxon>
        <taxon>Phytoseiidae</taxon>
        <taxon>Typhlodrominae</taxon>
        <taxon>Galendromus</taxon>
    </lineage>
</organism>
<feature type="domain" description="Thioredoxin" evidence="2">
    <location>
        <begin position="580"/>
        <end position="663"/>
    </location>
</feature>
<dbReference type="InterPro" id="IPR052792">
    <property type="entry name" value="Thioredoxin_dom-contain_11"/>
</dbReference>
<gene>
    <name evidence="4" type="primary">LOC108864172</name>
</gene>
<evidence type="ECO:0000313" key="4">
    <source>
        <dbReference type="RefSeq" id="XP_018494777.1"/>
    </source>
</evidence>
<feature type="region of interest" description="Disordered" evidence="1">
    <location>
        <begin position="1"/>
        <end position="66"/>
    </location>
</feature>
<accession>A0AAJ7L575</accession>
<dbReference type="Pfam" id="PF00085">
    <property type="entry name" value="Thioredoxin"/>
    <property type="match status" value="1"/>
</dbReference>
<sequence>MEPGDRASSDSDQTIEATEDSSDSHDVQTFLDTPGAIEGAHGTLGEATRPGRDQSIAPVPDRPVDPDADSIEEEVVEHQTISMGSRLARLRPVIFIICIFALGVNHLRCSPQAILTRGLPEARAVHQNTAYLDVYDGDLSRVFEEFLRHEMTVSLYYAPWDAKSLKSLKILDELAKGISDVRFIAISCWQNPSCTKYYEFKFYPSASVYVRGLGSIQYPMGSISKEYLATFIYNIINPISVISEASQWSQMRAKHFAVVTAPMEHFQFAYTLALEALRRDPQQRVGFAILRDSRLAPAIRLHLSNETLEYTEEANPTVGAVAKWIYSKATEPYTVLGNPGFKSARFRQAINGTRAFAVIKSPPSTRLNVQLHLMSAALFGCQDSPSNHTRDMLISLIMRLQAESSACKKNSSPIECVSNGNHCLKLMASVSYRKHWAGHITQYCRESEQELLKRSERQKFCLTQWALPEKEAFTTDFQLYGLACGREDRFRIIVLDAALFESMYPAEAPVVIFDTVEEVKYLLPEDQFSARGIEIFLRKFLTKSNEILKRSTSLVRTDLFHSKAEDFVPPNRTPGSAIHDTVVLFYTNWCGFCKSFTAAYFRVANFFGTAPISFRRVDAEGSRFEDIKYAPDSYPQVVFFPRNSSDSFRYRGPWKAQGLTRFIFEHCNEDVLQSF</sequence>
<evidence type="ECO:0000256" key="1">
    <source>
        <dbReference type="SAM" id="MobiDB-lite"/>
    </source>
</evidence>
<dbReference type="KEGG" id="goe:108864172"/>
<dbReference type="InterPro" id="IPR036249">
    <property type="entry name" value="Thioredoxin-like_sf"/>
</dbReference>
<name>A0AAJ7L575_9ACAR</name>
<dbReference type="CDD" id="cd02961">
    <property type="entry name" value="PDI_a_family"/>
    <property type="match status" value="1"/>
</dbReference>
<reference evidence="4" key="1">
    <citation type="submission" date="2025-08" db="UniProtKB">
        <authorList>
            <consortium name="RefSeq"/>
        </authorList>
    </citation>
    <scope>IDENTIFICATION</scope>
</reference>